<evidence type="ECO:0000256" key="3">
    <source>
        <dbReference type="SAM" id="MobiDB-lite"/>
    </source>
</evidence>
<keyword evidence="1 2" id="KW-0238">DNA-binding</keyword>
<name>F1YQ21_9ACTN</name>
<accession>F1YQ21</accession>
<reference evidence="5 6" key="1">
    <citation type="journal article" date="2011" name="J. Bacteriol.">
        <title>Draft Genome Sequence of Gordonia neofelifaecis NRRL B-59395, a Cholesterol-Degrading Actinomycete.</title>
        <authorList>
            <person name="Ge F."/>
            <person name="Li W."/>
            <person name="Chen G."/>
            <person name="Liu Y."/>
            <person name="Zhang G."/>
            <person name="Yong B."/>
            <person name="Wang Q."/>
            <person name="Wang N."/>
            <person name="Huang Z."/>
            <person name="Li W."/>
            <person name="Wang J."/>
            <person name="Wu C."/>
            <person name="Xie Q."/>
            <person name="Liu G."/>
        </authorList>
    </citation>
    <scope>NUCLEOTIDE SEQUENCE [LARGE SCALE GENOMIC DNA]</scope>
    <source>
        <strain evidence="5 6">NRRL B-59395</strain>
    </source>
</reference>
<dbReference type="Pfam" id="PF17928">
    <property type="entry name" value="TetR_C_22"/>
    <property type="match status" value="1"/>
</dbReference>
<dbReference type="Pfam" id="PF00440">
    <property type="entry name" value="TetR_N"/>
    <property type="match status" value="1"/>
</dbReference>
<dbReference type="STRING" id="644548.SCNU_20162"/>
<keyword evidence="6" id="KW-1185">Reference proteome</keyword>
<dbReference type="PANTHER" id="PTHR30055">
    <property type="entry name" value="HTH-TYPE TRANSCRIPTIONAL REGULATOR RUTR"/>
    <property type="match status" value="1"/>
</dbReference>
<dbReference type="RefSeq" id="WP_009681196.1">
    <property type="nucleotide sequence ID" value="NZ_AEUD01000033.1"/>
</dbReference>
<dbReference type="GO" id="GO:0003700">
    <property type="term" value="F:DNA-binding transcription factor activity"/>
    <property type="evidence" value="ECO:0007669"/>
    <property type="project" value="TreeGrafter"/>
</dbReference>
<proteinExistence type="predicted"/>
<evidence type="ECO:0000313" key="6">
    <source>
        <dbReference type="Proteomes" id="UP000035065"/>
    </source>
</evidence>
<evidence type="ECO:0000259" key="4">
    <source>
        <dbReference type="PROSITE" id="PS50977"/>
    </source>
</evidence>
<dbReference type="InterPro" id="IPR050109">
    <property type="entry name" value="HTH-type_TetR-like_transc_reg"/>
</dbReference>
<sequence>MSERSMSDISSPAPLVPRKRPTQERSRRTFESILTSAREVLIDVGFESLTCEQIAARADLPIGTIYQYFANKYVVVCELDRNDSSAVRDELTNFSSEIPSLKWPQLLEKFLDHLAELWRTDPSRRAVWLAVQSTPATRATASINERILADQVARILAPLTPDQRDRRAMMAQVLVHTAYSLLSFSVQDGHDHEMTVYELKRMLGGYLMLEEVSGHSTAG</sequence>
<feature type="domain" description="HTH tetR-type" evidence="4">
    <location>
        <begin position="27"/>
        <end position="87"/>
    </location>
</feature>
<feature type="DNA-binding region" description="H-T-H motif" evidence="2">
    <location>
        <begin position="50"/>
        <end position="69"/>
    </location>
</feature>
<dbReference type="InterPro" id="IPR001647">
    <property type="entry name" value="HTH_TetR"/>
</dbReference>
<dbReference type="PROSITE" id="PS50977">
    <property type="entry name" value="HTH_TETR_2"/>
    <property type="match status" value="1"/>
</dbReference>
<dbReference type="PRINTS" id="PR00455">
    <property type="entry name" value="HTHTETR"/>
</dbReference>
<dbReference type="AlphaFoldDB" id="F1YQ21"/>
<dbReference type="eggNOG" id="COG1309">
    <property type="taxonomic scope" value="Bacteria"/>
</dbReference>
<dbReference type="EMBL" id="AEUD01000033">
    <property type="protein sequence ID" value="EGD53206.1"/>
    <property type="molecule type" value="Genomic_DNA"/>
</dbReference>
<evidence type="ECO:0000313" key="5">
    <source>
        <dbReference type="EMBL" id="EGD53206.1"/>
    </source>
</evidence>
<feature type="region of interest" description="Disordered" evidence="3">
    <location>
        <begin position="1"/>
        <end position="27"/>
    </location>
</feature>
<dbReference type="SUPFAM" id="SSF46689">
    <property type="entry name" value="Homeodomain-like"/>
    <property type="match status" value="1"/>
</dbReference>
<dbReference type="Gene3D" id="1.10.357.10">
    <property type="entry name" value="Tetracycline Repressor, domain 2"/>
    <property type="match status" value="1"/>
</dbReference>
<dbReference type="InterPro" id="IPR041674">
    <property type="entry name" value="TetR_C_22"/>
</dbReference>
<gene>
    <name evidence="5" type="ORF">SCNU_20162</name>
</gene>
<dbReference type="GO" id="GO:0000976">
    <property type="term" value="F:transcription cis-regulatory region binding"/>
    <property type="evidence" value="ECO:0007669"/>
    <property type="project" value="TreeGrafter"/>
</dbReference>
<dbReference type="InterPro" id="IPR009057">
    <property type="entry name" value="Homeodomain-like_sf"/>
</dbReference>
<dbReference type="Proteomes" id="UP000035065">
    <property type="component" value="Unassembled WGS sequence"/>
</dbReference>
<evidence type="ECO:0000256" key="2">
    <source>
        <dbReference type="PROSITE-ProRule" id="PRU00335"/>
    </source>
</evidence>
<evidence type="ECO:0000256" key="1">
    <source>
        <dbReference type="ARBA" id="ARBA00023125"/>
    </source>
</evidence>
<comment type="caution">
    <text evidence="5">The sequence shown here is derived from an EMBL/GenBank/DDBJ whole genome shotgun (WGS) entry which is preliminary data.</text>
</comment>
<dbReference type="PANTHER" id="PTHR30055:SF226">
    <property type="entry name" value="HTH-TYPE TRANSCRIPTIONAL REGULATOR PKSA"/>
    <property type="match status" value="1"/>
</dbReference>
<protein>
    <submittedName>
        <fullName evidence="5">Regulatory protein TetR</fullName>
    </submittedName>
</protein>
<organism evidence="5 6">
    <name type="scientific">Gordonia neofelifaecis NRRL B-59395</name>
    <dbReference type="NCBI Taxonomy" id="644548"/>
    <lineage>
        <taxon>Bacteria</taxon>
        <taxon>Bacillati</taxon>
        <taxon>Actinomycetota</taxon>
        <taxon>Actinomycetes</taxon>
        <taxon>Mycobacteriales</taxon>
        <taxon>Gordoniaceae</taxon>
        <taxon>Gordonia</taxon>
    </lineage>
</organism>